<dbReference type="KEGG" id="hdf:AArcSl_0221"/>
<dbReference type="OrthoDB" id="342503at2157"/>
<protein>
    <submittedName>
        <fullName evidence="2">Uncharacterized protein</fullName>
    </submittedName>
</protein>
<evidence type="ECO:0000313" key="3">
    <source>
        <dbReference type="Proteomes" id="UP000263012"/>
    </source>
</evidence>
<sequence length="137" mass="14789">MGYACPVCVVKQPDGEHLAHHLAFTAMLHGDEHETWLDEHAPGWENCGPEELAETVVEDAPEADVPDVDHAHSHGESIPAHDRRTPAGRGGGFDDEAASVLQEAQALTRAMMDDEEEKKEEEDDGDAGGNGDSDTHE</sequence>
<dbReference type="Pfam" id="PF19126">
    <property type="entry name" value="DUF5810"/>
    <property type="match status" value="1"/>
</dbReference>
<feature type="compositionally biased region" description="Basic and acidic residues" evidence="1">
    <location>
        <begin position="67"/>
        <end position="85"/>
    </location>
</feature>
<evidence type="ECO:0000256" key="1">
    <source>
        <dbReference type="SAM" id="MobiDB-lite"/>
    </source>
</evidence>
<dbReference type="RefSeq" id="WP_119813894.1">
    <property type="nucleotide sequence ID" value="NZ_CP025066.1"/>
</dbReference>
<feature type="compositionally biased region" description="Acidic residues" evidence="1">
    <location>
        <begin position="113"/>
        <end position="126"/>
    </location>
</feature>
<dbReference type="EMBL" id="CP025066">
    <property type="protein sequence ID" value="AUX07876.1"/>
    <property type="molecule type" value="Genomic_DNA"/>
</dbReference>
<dbReference type="InterPro" id="IPR043833">
    <property type="entry name" value="DUF5810"/>
</dbReference>
<gene>
    <name evidence="2" type="ORF">AArcSl_0221</name>
</gene>
<feature type="region of interest" description="Disordered" evidence="1">
    <location>
        <begin position="65"/>
        <end position="137"/>
    </location>
</feature>
<dbReference type="GeneID" id="37876556"/>
<name>A0A343TFK4_9EURY</name>
<evidence type="ECO:0000313" key="2">
    <source>
        <dbReference type="EMBL" id="AUX07876.1"/>
    </source>
</evidence>
<reference evidence="3" key="1">
    <citation type="submission" date="2017-11" db="EMBL/GenBank/DDBJ databases">
        <title>Phenotypic and genomic properties of facultatively anaerobic sulfur-reducing natronoarchaea from hypersaline soda lakes.</title>
        <authorList>
            <person name="Sorokin D.Y."/>
            <person name="Kublanov I.V."/>
            <person name="Roman P."/>
            <person name="Sinninghe Damste J.S."/>
            <person name="Golyshin P.N."/>
            <person name="Rojo D."/>
            <person name="Ciordia S."/>
            <person name="Mena M.D.C."/>
            <person name="Ferrer M."/>
            <person name="Messina E."/>
            <person name="Smedile F."/>
            <person name="La Spada G."/>
            <person name="La Cono V."/>
            <person name="Yakimov M.M."/>
        </authorList>
    </citation>
    <scope>NUCLEOTIDE SEQUENCE [LARGE SCALE GENOMIC DNA]</scope>
    <source>
        <strain evidence="3">AArc-Sl</strain>
    </source>
</reference>
<keyword evidence="3" id="KW-1185">Reference proteome</keyword>
<accession>A0A343TFK4</accession>
<proteinExistence type="predicted"/>
<dbReference type="Proteomes" id="UP000263012">
    <property type="component" value="Chromosome"/>
</dbReference>
<dbReference type="AlphaFoldDB" id="A0A343TFK4"/>
<organism evidence="2 3">
    <name type="scientific">Halalkaliarchaeum desulfuricum</name>
    <dbReference type="NCBI Taxonomy" id="2055893"/>
    <lineage>
        <taxon>Archaea</taxon>
        <taxon>Methanobacteriati</taxon>
        <taxon>Methanobacteriota</taxon>
        <taxon>Stenosarchaea group</taxon>
        <taxon>Halobacteria</taxon>
        <taxon>Halobacteriales</taxon>
        <taxon>Haloferacaceae</taxon>
        <taxon>Halalkaliarchaeum</taxon>
    </lineage>
</organism>